<keyword evidence="7" id="KW-0547">Nucleotide-binding</keyword>
<dbReference type="GO" id="GO:0005524">
    <property type="term" value="F:ATP binding"/>
    <property type="evidence" value="ECO:0007669"/>
    <property type="project" value="UniProtKB-KW"/>
</dbReference>
<comment type="catalytic activity">
    <reaction evidence="13">
        <text>pyruvate + ATP = phosphoenolpyruvate + ADP + H(+)</text>
        <dbReference type="Rhea" id="RHEA:18157"/>
        <dbReference type="ChEBI" id="CHEBI:15361"/>
        <dbReference type="ChEBI" id="CHEBI:15378"/>
        <dbReference type="ChEBI" id="CHEBI:30616"/>
        <dbReference type="ChEBI" id="CHEBI:58702"/>
        <dbReference type="ChEBI" id="CHEBI:456216"/>
        <dbReference type="EC" id="2.7.1.40"/>
    </reaction>
</comment>
<dbReference type="AlphaFoldDB" id="A0A0X3Q2H8"/>
<dbReference type="NCBIfam" id="TIGR01064">
    <property type="entry name" value="pyruv_kin"/>
    <property type="match status" value="1"/>
</dbReference>
<proteinExistence type="inferred from homology"/>
<dbReference type="InterPro" id="IPR036918">
    <property type="entry name" value="Pyrv_Knase_C_sf"/>
</dbReference>
<feature type="domain" description="Pyruvate kinase C-terminal" evidence="15">
    <location>
        <begin position="421"/>
        <end position="534"/>
    </location>
</feature>
<evidence type="ECO:0000256" key="13">
    <source>
        <dbReference type="RuleBase" id="RU000504"/>
    </source>
</evidence>
<evidence type="ECO:0000256" key="4">
    <source>
        <dbReference type="ARBA" id="ARBA00012142"/>
    </source>
</evidence>
<dbReference type="GO" id="GO:0004743">
    <property type="term" value="F:pyruvate kinase activity"/>
    <property type="evidence" value="ECO:0007669"/>
    <property type="project" value="UniProtKB-EC"/>
</dbReference>
<comment type="pathway">
    <text evidence="2 13">Carbohydrate degradation; glycolysis; pyruvate from D-glyceraldehyde 3-phosphate: step 5/5.</text>
</comment>
<keyword evidence="6" id="KW-0479">Metal-binding</keyword>
<dbReference type="FunFam" id="2.40.33.10:FF:000023">
    <property type="entry name" value="Pyruvate kinase PKM"/>
    <property type="match status" value="1"/>
</dbReference>
<organism evidence="16">
    <name type="scientific">Schistocephalus solidus</name>
    <name type="common">Tapeworm</name>
    <dbReference type="NCBI Taxonomy" id="70667"/>
    <lineage>
        <taxon>Eukaryota</taxon>
        <taxon>Metazoa</taxon>
        <taxon>Spiralia</taxon>
        <taxon>Lophotrochozoa</taxon>
        <taxon>Platyhelminthes</taxon>
        <taxon>Cestoda</taxon>
        <taxon>Eucestoda</taxon>
        <taxon>Diphyllobothriidea</taxon>
        <taxon>Diphyllobothriidae</taxon>
        <taxon>Schistocephalus</taxon>
    </lineage>
</organism>
<name>A0A0X3Q2H8_SCHSO</name>
<dbReference type="SUPFAM" id="SSF50800">
    <property type="entry name" value="PK beta-barrel domain-like"/>
    <property type="match status" value="1"/>
</dbReference>
<comment type="cofactor">
    <cofactor evidence="1">
        <name>K(+)</name>
        <dbReference type="ChEBI" id="CHEBI:29103"/>
    </cofactor>
</comment>
<evidence type="ECO:0000256" key="5">
    <source>
        <dbReference type="ARBA" id="ARBA00022679"/>
    </source>
</evidence>
<dbReference type="GO" id="GO:0016301">
    <property type="term" value="F:kinase activity"/>
    <property type="evidence" value="ECO:0007669"/>
    <property type="project" value="UniProtKB-KW"/>
</dbReference>
<dbReference type="Pfam" id="PF00224">
    <property type="entry name" value="PK"/>
    <property type="match status" value="1"/>
</dbReference>
<accession>A0A0X3Q2H8</accession>
<evidence type="ECO:0000256" key="12">
    <source>
        <dbReference type="ARBA" id="ARBA00023317"/>
    </source>
</evidence>
<keyword evidence="8 13" id="KW-0418">Kinase</keyword>
<dbReference type="InterPro" id="IPR015813">
    <property type="entry name" value="Pyrv/PenolPyrv_kinase-like_dom"/>
</dbReference>
<comment type="similarity">
    <text evidence="3 13">Belongs to the pyruvate kinase family.</text>
</comment>
<dbReference type="Pfam" id="PF02887">
    <property type="entry name" value="PK_C"/>
    <property type="match status" value="1"/>
</dbReference>
<keyword evidence="5 13" id="KW-0808">Transferase</keyword>
<dbReference type="GO" id="GO:0030955">
    <property type="term" value="F:potassium ion binding"/>
    <property type="evidence" value="ECO:0007669"/>
    <property type="project" value="InterPro"/>
</dbReference>
<dbReference type="EMBL" id="GEEE01009509">
    <property type="protein sequence ID" value="JAP53716.1"/>
    <property type="molecule type" value="Transcribed_RNA"/>
</dbReference>
<evidence type="ECO:0000256" key="8">
    <source>
        <dbReference type="ARBA" id="ARBA00022777"/>
    </source>
</evidence>
<dbReference type="SUPFAM" id="SSF52935">
    <property type="entry name" value="PK C-terminal domain-like"/>
    <property type="match status" value="1"/>
</dbReference>
<keyword evidence="10 13" id="KW-0460">Magnesium</keyword>
<dbReference type="InterPro" id="IPR011037">
    <property type="entry name" value="Pyrv_Knase-like_insert_dom_sf"/>
</dbReference>
<dbReference type="UniPathway" id="UPA00109">
    <property type="reaction ID" value="UER00188"/>
</dbReference>
<evidence type="ECO:0000259" key="15">
    <source>
        <dbReference type="Pfam" id="PF02887"/>
    </source>
</evidence>
<evidence type="ECO:0000256" key="10">
    <source>
        <dbReference type="ARBA" id="ARBA00022842"/>
    </source>
</evidence>
<dbReference type="SUPFAM" id="SSF51621">
    <property type="entry name" value="Phosphoenolpyruvate/pyruvate domain"/>
    <property type="match status" value="1"/>
</dbReference>
<feature type="domain" description="Pyruvate kinase barrel" evidence="14">
    <location>
        <begin position="50"/>
        <end position="378"/>
    </location>
</feature>
<evidence type="ECO:0000313" key="16">
    <source>
        <dbReference type="EMBL" id="JAP53716.1"/>
    </source>
</evidence>
<dbReference type="InterPro" id="IPR015795">
    <property type="entry name" value="Pyrv_Knase_C"/>
</dbReference>
<keyword evidence="11 13" id="KW-0324">Glycolysis</keyword>
<protein>
    <recommendedName>
        <fullName evidence="4 13">Pyruvate kinase</fullName>
        <ecNumber evidence="4 13">2.7.1.40</ecNumber>
    </recommendedName>
</protein>
<keyword evidence="12" id="KW-0670">Pyruvate</keyword>
<keyword evidence="9" id="KW-0067">ATP-binding</keyword>
<evidence type="ECO:0000256" key="7">
    <source>
        <dbReference type="ARBA" id="ARBA00022741"/>
    </source>
</evidence>
<evidence type="ECO:0000256" key="1">
    <source>
        <dbReference type="ARBA" id="ARBA00001958"/>
    </source>
</evidence>
<evidence type="ECO:0000256" key="3">
    <source>
        <dbReference type="ARBA" id="ARBA00008663"/>
    </source>
</evidence>
<gene>
    <name evidence="16" type="ORF">TR148938</name>
</gene>
<evidence type="ECO:0000256" key="9">
    <source>
        <dbReference type="ARBA" id="ARBA00022840"/>
    </source>
</evidence>
<evidence type="ECO:0000256" key="11">
    <source>
        <dbReference type="ARBA" id="ARBA00023152"/>
    </source>
</evidence>
<evidence type="ECO:0000256" key="6">
    <source>
        <dbReference type="ARBA" id="ARBA00022723"/>
    </source>
</evidence>
<dbReference type="InterPro" id="IPR015806">
    <property type="entry name" value="Pyrv_Knase_insert_dom_sf"/>
</dbReference>
<dbReference type="Gene3D" id="2.40.33.10">
    <property type="entry name" value="PK beta-barrel domain-like"/>
    <property type="match status" value="1"/>
</dbReference>
<dbReference type="InterPro" id="IPR040442">
    <property type="entry name" value="Pyrv_kinase-like_dom_sf"/>
</dbReference>
<evidence type="ECO:0000256" key="2">
    <source>
        <dbReference type="ARBA" id="ARBA00004997"/>
    </source>
</evidence>
<dbReference type="PANTHER" id="PTHR11817">
    <property type="entry name" value="PYRUVATE KINASE"/>
    <property type="match status" value="1"/>
</dbReference>
<dbReference type="InterPro" id="IPR015793">
    <property type="entry name" value="Pyrv_Knase_brl"/>
</dbReference>
<dbReference type="Gene3D" id="3.40.1380.20">
    <property type="entry name" value="Pyruvate kinase, C-terminal domain"/>
    <property type="match status" value="1"/>
</dbReference>
<dbReference type="Gene3D" id="3.20.20.60">
    <property type="entry name" value="Phosphoenolpyruvate-binding domains"/>
    <property type="match status" value="1"/>
</dbReference>
<sequence length="597" mass="66406">MAAVPLITAVDSSCNFLFEKECSRMWTAKPASRLAHASQLDIDQVAQPARQTSILCTLGDSWSSPEDLERMIKAGMNVLVLNMSMTSRDICKRVIQDVRKIEESLNFNPCIAIAMDMTAAPVRTGLFDGMSDLEVILEEGDRVELTTDEAYMNKCTPKKIFIDTKYFPQLIHSVRKGDRIHIDDGQICLVVKDTGYDSINCLIEEGGSIGGYKRVTLPRERLYQDSVYANYIKDLTFAAECGVDFVFTSLAENASFIKDARAHLLPGMKLFAKIETRDAFKNLDELLLYSDGIIIRRGELATQYSSEKIFKLQKHIIGRCNVAEKPVFVTDQLLETMRMKPRPTRAETSDVANAVLDGADSIILTVETSWGKYPFDSVQVADQICREAERAIFHDATRSELKICRESRSHWKYSIKDVTGISAVEAAASCDAKAILVITTTGASAISISASRPSCSVVAITRDVRVGRMCYAYRGLHPFVYTGETLDDWSEDMDMRINAAMEAIKHRKIVQTGDNVVIVTGTGAGKGSTNTMQIFSVPGEKKQLRVVSSTHILRTDRKEEDITAMGEPGLEQTKPRSLFRTMAQNKFCSIFDLPAPL</sequence>
<dbReference type="InterPro" id="IPR001697">
    <property type="entry name" value="Pyr_Knase"/>
</dbReference>
<dbReference type="PRINTS" id="PR01050">
    <property type="entry name" value="PYRUVTKNASE"/>
</dbReference>
<dbReference type="GO" id="GO:0000287">
    <property type="term" value="F:magnesium ion binding"/>
    <property type="evidence" value="ECO:0007669"/>
    <property type="project" value="InterPro"/>
</dbReference>
<dbReference type="EC" id="2.7.1.40" evidence="4 13"/>
<reference evidence="16" key="1">
    <citation type="submission" date="2016-01" db="EMBL/GenBank/DDBJ databases">
        <title>Reference transcriptome for the parasite Schistocephalus solidus: insights into the molecular evolution of parasitism.</title>
        <authorList>
            <person name="Hebert F.O."/>
            <person name="Grambauer S."/>
            <person name="Barber I."/>
            <person name="Landry C.R."/>
            <person name="Aubin-Horth N."/>
        </authorList>
    </citation>
    <scope>NUCLEOTIDE SEQUENCE</scope>
</reference>
<evidence type="ECO:0000259" key="14">
    <source>
        <dbReference type="Pfam" id="PF00224"/>
    </source>
</evidence>